<dbReference type="AlphaFoldDB" id="A0A6V8NPZ9"/>
<dbReference type="EMBL" id="BLRU01000491">
    <property type="protein sequence ID" value="GFP20526.1"/>
    <property type="molecule type" value="Genomic_DNA"/>
</dbReference>
<dbReference type="GO" id="GO:0005524">
    <property type="term" value="F:ATP binding"/>
    <property type="evidence" value="ECO:0007669"/>
    <property type="project" value="UniProtKB-UniRule"/>
</dbReference>
<dbReference type="GO" id="GO:0000725">
    <property type="term" value="P:recombinational repair"/>
    <property type="evidence" value="ECO:0007669"/>
    <property type="project" value="TreeGrafter"/>
</dbReference>
<evidence type="ECO:0000256" key="3">
    <source>
        <dbReference type="ARBA" id="ARBA00022806"/>
    </source>
</evidence>
<dbReference type="InterPro" id="IPR014016">
    <property type="entry name" value="UvrD-like_ATP-bd"/>
</dbReference>
<dbReference type="InterPro" id="IPR000212">
    <property type="entry name" value="DNA_helicase_UvrD/REP"/>
</dbReference>
<evidence type="ECO:0000256" key="2">
    <source>
        <dbReference type="ARBA" id="ARBA00022801"/>
    </source>
</evidence>
<organism evidence="7 8">
    <name type="scientific">Candidatus Hakubella thermalkaliphila</name>
    <dbReference type="NCBI Taxonomy" id="2754717"/>
    <lineage>
        <taxon>Bacteria</taxon>
        <taxon>Bacillati</taxon>
        <taxon>Actinomycetota</taxon>
        <taxon>Actinomycetota incertae sedis</taxon>
        <taxon>Candidatus Hakubellales</taxon>
        <taxon>Candidatus Hakubellaceae</taxon>
        <taxon>Candidatus Hakubella</taxon>
    </lineage>
</organism>
<name>A0A6V8NPZ9_9ACTN</name>
<dbReference type="GO" id="GO:0043138">
    <property type="term" value="F:3'-5' DNA helicase activity"/>
    <property type="evidence" value="ECO:0007669"/>
    <property type="project" value="TreeGrafter"/>
</dbReference>
<evidence type="ECO:0000256" key="4">
    <source>
        <dbReference type="ARBA" id="ARBA00022840"/>
    </source>
</evidence>
<keyword evidence="3 5" id="KW-0347">Helicase</keyword>
<keyword evidence="4 5" id="KW-0067">ATP-binding</keyword>
<evidence type="ECO:0000256" key="5">
    <source>
        <dbReference type="PROSITE-ProRule" id="PRU00560"/>
    </source>
</evidence>
<comment type="caution">
    <text evidence="7">The sequence shown here is derived from an EMBL/GenBank/DDBJ whole genome shotgun (WGS) entry which is preliminary data.</text>
</comment>
<gene>
    <name evidence="7" type="ORF">HKBW3S03_02029</name>
</gene>
<dbReference type="PANTHER" id="PTHR11070">
    <property type="entry name" value="UVRD / RECB / PCRA DNA HELICASE FAMILY MEMBER"/>
    <property type="match status" value="1"/>
</dbReference>
<dbReference type="RefSeq" id="WP_176237418.1">
    <property type="nucleotide sequence ID" value="NZ_BLRU01000491.1"/>
</dbReference>
<keyword evidence="1 5" id="KW-0547">Nucleotide-binding</keyword>
<evidence type="ECO:0000256" key="1">
    <source>
        <dbReference type="ARBA" id="ARBA00022741"/>
    </source>
</evidence>
<dbReference type="PANTHER" id="PTHR11070:SF67">
    <property type="entry name" value="DNA 3'-5' HELICASE"/>
    <property type="match status" value="1"/>
</dbReference>
<proteinExistence type="predicted"/>
<dbReference type="GO" id="GO:0016787">
    <property type="term" value="F:hydrolase activity"/>
    <property type="evidence" value="ECO:0007669"/>
    <property type="project" value="UniProtKB-UniRule"/>
</dbReference>
<evidence type="ECO:0000313" key="8">
    <source>
        <dbReference type="Proteomes" id="UP000574717"/>
    </source>
</evidence>
<dbReference type="GO" id="GO:0003677">
    <property type="term" value="F:DNA binding"/>
    <property type="evidence" value="ECO:0007669"/>
    <property type="project" value="InterPro"/>
</dbReference>
<feature type="domain" description="UvrD-like helicase ATP-binding" evidence="6">
    <location>
        <begin position="1"/>
        <end position="225"/>
    </location>
</feature>
<evidence type="ECO:0000259" key="6">
    <source>
        <dbReference type="PROSITE" id="PS51198"/>
    </source>
</evidence>
<feature type="non-terminal residue" evidence="7">
    <location>
        <position position="231"/>
    </location>
</feature>
<dbReference type="SUPFAM" id="SSF52540">
    <property type="entry name" value="P-loop containing nucleoside triphosphate hydrolases"/>
    <property type="match status" value="1"/>
</dbReference>
<dbReference type="PROSITE" id="PS51198">
    <property type="entry name" value="UVRD_HELICASE_ATP_BIND"/>
    <property type="match status" value="1"/>
</dbReference>
<reference evidence="7 8" key="1">
    <citation type="journal article" date="2020" name="Front. Microbiol.">
        <title>Single-cell genomics of novel Actinobacteria with the Wood-Ljungdahl pathway discovered in a serpentinizing system.</title>
        <authorList>
            <person name="Merino N."/>
            <person name="Kawai M."/>
            <person name="Boyd E.S."/>
            <person name="Colman D.R."/>
            <person name="McGlynn S.E."/>
            <person name="Nealson K.H."/>
            <person name="Kurokawa K."/>
            <person name="Hongoh Y."/>
        </authorList>
    </citation>
    <scope>NUCLEOTIDE SEQUENCE [LARGE SCALE GENOMIC DNA]</scope>
    <source>
        <strain evidence="7 8">S03</strain>
    </source>
</reference>
<dbReference type="Gene3D" id="3.40.50.300">
    <property type="entry name" value="P-loop containing nucleotide triphosphate hydrolases"/>
    <property type="match status" value="1"/>
</dbReference>
<protein>
    <submittedName>
        <fullName evidence="7">ATP-dependent helicase/nuclease subunit A</fullName>
    </submittedName>
</protein>
<keyword evidence="2 5" id="KW-0378">Hydrolase</keyword>
<evidence type="ECO:0000313" key="7">
    <source>
        <dbReference type="EMBL" id="GFP20526.1"/>
    </source>
</evidence>
<dbReference type="InterPro" id="IPR027417">
    <property type="entry name" value="P-loop_NTPase"/>
</dbReference>
<dbReference type="GO" id="GO:0005829">
    <property type="term" value="C:cytosol"/>
    <property type="evidence" value="ECO:0007669"/>
    <property type="project" value="TreeGrafter"/>
</dbReference>
<sequence length="231" mass="26839">MKDLIPSLNPPVFHHVKDKPALFFDMMKDRGIKGWDKVFSILNTLYAKRPISELLLRSTENENNPPIPPLTTGGEGGFSEEKRTLELYSKCLNQYKNKKLERHLLDFDDLEIMTYEALVSHPEWQNILYSFDEHTDHILVDEFQDTNSIQWQIIDKLTEEWRSGIGSKRSKGKTPTIFLVGDDKQSIYLFRGANAGVFEEAKNRLSAWLGNEYHFEEAKENFRSLPAIINF</sequence>
<dbReference type="Pfam" id="PF00580">
    <property type="entry name" value="UvrD-helicase"/>
    <property type="match status" value="1"/>
</dbReference>
<dbReference type="Proteomes" id="UP000574717">
    <property type="component" value="Unassembled WGS sequence"/>
</dbReference>
<comment type="caution">
    <text evidence="5">Lacks conserved residue(s) required for the propagation of feature annotation.</text>
</comment>
<accession>A0A6V8NPZ9</accession>